<keyword evidence="1" id="KW-0472">Membrane</keyword>
<evidence type="ECO:0000256" key="1">
    <source>
        <dbReference type="SAM" id="Phobius"/>
    </source>
</evidence>
<accession>A0A162Z0R6</accession>
<dbReference type="EMBL" id="LVWD01000007">
    <property type="protein sequence ID" value="OAD42711.1"/>
    <property type="molecule type" value="Genomic_DNA"/>
</dbReference>
<evidence type="ECO:0000313" key="3">
    <source>
        <dbReference type="EMBL" id="OAD42711.1"/>
    </source>
</evidence>
<name>A0A162Z0R6_9BURK</name>
<evidence type="ECO:0000313" key="5">
    <source>
        <dbReference type="Proteomes" id="UP000185680"/>
    </source>
</evidence>
<sequence>MTPEARARHIIYALLAAAIWYVCDIAEAKDDAVKGVATREYPLNPGHSFTDYFGYATAIAFGVTLLKLHERQ</sequence>
<reference evidence="3 4" key="1">
    <citation type="submission" date="2016-02" db="EMBL/GenBank/DDBJ databases">
        <title>Draft genome sequence of Hydrogenophaga sp. LPB0072.</title>
        <authorList>
            <person name="Shin S.-K."/>
            <person name="Yi H."/>
        </authorList>
    </citation>
    <scope>NUCLEOTIDE SEQUENCE [LARGE SCALE GENOMIC DNA]</scope>
    <source>
        <strain evidence="3 4">LPB0072</strain>
    </source>
</reference>
<reference evidence="2 5" key="2">
    <citation type="submission" date="2016-10" db="EMBL/GenBank/DDBJ databases">
        <title>Hydorgenophaga sp. LPB0072 isolated from gastropod.</title>
        <authorList>
            <person name="Kim E."/>
            <person name="Yi H."/>
        </authorList>
    </citation>
    <scope>NUCLEOTIDE SEQUENCE [LARGE SCALE GENOMIC DNA]</scope>
    <source>
        <strain evidence="2 5">LPB0072</strain>
    </source>
</reference>
<proteinExistence type="predicted"/>
<dbReference type="OrthoDB" id="9804086at2"/>
<dbReference type="RefSeq" id="WP_066088081.1">
    <property type="nucleotide sequence ID" value="NZ_CP017476.1"/>
</dbReference>
<dbReference type="EMBL" id="CP017476">
    <property type="protein sequence ID" value="AOW13144.1"/>
    <property type="molecule type" value="Genomic_DNA"/>
</dbReference>
<protein>
    <submittedName>
        <fullName evidence="2">Uncharacterized protein</fullName>
    </submittedName>
</protein>
<keyword evidence="1" id="KW-0812">Transmembrane</keyword>
<evidence type="ECO:0000313" key="2">
    <source>
        <dbReference type="EMBL" id="AOW13144.1"/>
    </source>
</evidence>
<feature type="transmembrane region" description="Helical" evidence="1">
    <location>
        <begin position="52"/>
        <end position="68"/>
    </location>
</feature>
<dbReference type="Proteomes" id="UP000185657">
    <property type="component" value="Unassembled WGS sequence"/>
</dbReference>
<evidence type="ECO:0000313" key="4">
    <source>
        <dbReference type="Proteomes" id="UP000185657"/>
    </source>
</evidence>
<gene>
    <name evidence="2" type="ORF">LPB072_10050</name>
    <name evidence="3" type="ORF">LPB72_07320</name>
</gene>
<dbReference type="KEGG" id="hyl:LPB072_10050"/>
<keyword evidence="1" id="KW-1133">Transmembrane helix</keyword>
<organism evidence="2 5">
    <name type="scientific">Hydrogenophaga crassostreae</name>
    <dbReference type="NCBI Taxonomy" id="1763535"/>
    <lineage>
        <taxon>Bacteria</taxon>
        <taxon>Pseudomonadati</taxon>
        <taxon>Pseudomonadota</taxon>
        <taxon>Betaproteobacteria</taxon>
        <taxon>Burkholderiales</taxon>
        <taxon>Comamonadaceae</taxon>
        <taxon>Hydrogenophaga</taxon>
    </lineage>
</organism>
<keyword evidence="4" id="KW-1185">Reference proteome</keyword>
<dbReference type="STRING" id="1763535.LPB072_10050"/>
<dbReference type="Proteomes" id="UP000185680">
    <property type="component" value="Chromosome"/>
</dbReference>
<dbReference type="AlphaFoldDB" id="A0A162Z0R6"/>